<reference evidence="10 11" key="1">
    <citation type="journal article" date="2017" name="Front. Microbiol.">
        <title>Genome Sequence of Desulfurella amilsii Strain TR1 and Comparative Genomics of Desulfurellaceae Family.</title>
        <authorList>
            <person name="Florentino A.P."/>
            <person name="Stams A.J."/>
            <person name="Sanchez-Andrea I."/>
        </authorList>
    </citation>
    <scope>NUCLEOTIDE SEQUENCE [LARGE SCALE GENOMIC DNA]</scope>
    <source>
        <strain evidence="10 11">TR1</strain>
    </source>
</reference>
<evidence type="ECO:0000256" key="8">
    <source>
        <dbReference type="SAM" id="Phobius"/>
    </source>
</evidence>
<evidence type="ECO:0000313" key="10">
    <source>
        <dbReference type="EMBL" id="OSS41829.1"/>
    </source>
</evidence>
<evidence type="ECO:0000256" key="2">
    <source>
        <dbReference type="ARBA" id="ARBA00004141"/>
    </source>
</evidence>
<dbReference type="InterPro" id="IPR050398">
    <property type="entry name" value="HssS/ArlS-like"/>
</dbReference>
<comment type="catalytic activity">
    <reaction evidence="1">
        <text>ATP + protein L-histidine = ADP + protein N-phospho-L-histidine.</text>
        <dbReference type="EC" id="2.7.13.3"/>
    </reaction>
</comment>
<keyword evidence="5" id="KW-0808">Transferase</keyword>
<dbReference type="GO" id="GO:0000155">
    <property type="term" value="F:phosphorelay sensor kinase activity"/>
    <property type="evidence" value="ECO:0007669"/>
    <property type="project" value="TreeGrafter"/>
</dbReference>
<dbReference type="Gene3D" id="6.10.340.10">
    <property type="match status" value="1"/>
</dbReference>
<dbReference type="EC" id="2.7.13.3" evidence="3"/>
<organism evidence="10 11">
    <name type="scientific">Desulfurella amilsii</name>
    <dbReference type="NCBI Taxonomy" id="1562698"/>
    <lineage>
        <taxon>Bacteria</taxon>
        <taxon>Pseudomonadati</taxon>
        <taxon>Campylobacterota</taxon>
        <taxon>Desulfurellia</taxon>
        <taxon>Desulfurellales</taxon>
        <taxon>Desulfurellaceae</taxon>
        <taxon>Desulfurella</taxon>
    </lineage>
</organism>
<dbReference type="STRING" id="1562698.DESAMIL20_1382"/>
<dbReference type="RefSeq" id="WP_086034055.1">
    <property type="nucleotide sequence ID" value="NZ_MDSU01000018.1"/>
</dbReference>
<evidence type="ECO:0000256" key="7">
    <source>
        <dbReference type="ARBA" id="ARBA00023136"/>
    </source>
</evidence>
<dbReference type="PANTHER" id="PTHR45528">
    <property type="entry name" value="SENSOR HISTIDINE KINASE CPXA"/>
    <property type="match status" value="1"/>
</dbReference>
<evidence type="ECO:0000259" key="9">
    <source>
        <dbReference type="PROSITE" id="PS50885"/>
    </source>
</evidence>
<feature type="transmembrane region" description="Helical" evidence="8">
    <location>
        <begin position="304"/>
        <end position="324"/>
    </location>
</feature>
<dbReference type="OrthoDB" id="597657at2"/>
<evidence type="ECO:0000256" key="1">
    <source>
        <dbReference type="ARBA" id="ARBA00000085"/>
    </source>
</evidence>
<feature type="domain" description="HAMP" evidence="9">
    <location>
        <begin position="330"/>
        <end position="382"/>
    </location>
</feature>
<dbReference type="AlphaFoldDB" id="A0A1X4XWA9"/>
<keyword evidence="8" id="KW-0812">Transmembrane</keyword>
<evidence type="ECO:0000256" key="5">
    <source>
        <dbReference type="ARBA" id="ARBA00022679"/>
    </source>
</evidence>
<evidence type="ECO:0000256" key="3">
    <source>
        <dbReference type="ARBA" id="ARBA00012438"/>
    </source>
</evidence>
<proteinExistence type="predicted"/>
<keyword evidence="8" id="KW-1133">Transmembrane helix</keyword>
<keyword evidence="6" id="KW-0418">Kinase</keyword>
<keyword evidence="11" id="KW-1185">Reference proteome</keyword>
<evidence type="ECO:0000256" key="6">
    <source>
        <dbReference type="ARBA" id="ARBA00022777"/>
    </source>
</evidence>
<name>A0A1X4XWA9_9BACT</name>
<gene>
    <name evidence="10" type="ORF">DESAMIL20_1382</name>
</gene>
<dbReference type="PROSITE" id="PS50885">
    <property type="entry name" value="HAMP"/>
    <property type="match status" value="1"/>
</dbReference>
<dbReference type="SMART" id="SM00304">
    <property type="entry name" value="HAMP"/>
    <property type="match status" value="1"/>
</dbReference>
<evidence type="ECO:0000256" key="4">
    <source>
        <dbReference type="ARBA" id="ARBA00022553"/>
    </source>
</evidence>
<dbReference type="CDD" id="cd06225">
    <property type="entry name" value="HAMP"/>
    <property type="match status" value="1"/>
</dbReference>
<evidence type="ECO:0000313" key="11">
    <source>
        <dbReference type="Proteomes" id="UP000194141"/>
    </source>
</evidence>
<accession>A0A1X4XWA9</accession>
<dbReference type="Gene3D" id="3.30.450.20">
    <property type="entry name" value="PAS domain"/>
    <property type="match status" value="1"/>
</dbReference>
<comment type="caution">
    <text evidence="10">The sequence shown here is derived from an EMBL/GenBank/DDBJ whole genome shotgun (WGS) entry which is preliminary data.</text>
</comment>
<dbReference type="EMBL" id="MDSU01000018">
    <property type="protein sequence ID" value="OSS41829.1"/>
    <property type="molecule type" value="Genomic_DNA"/>
</dbReference>
<comment type="subcellular location">
    <subcellularLocation>
        <location evidence="2">Membrane</location>
        <topology evidence="2">Multi-pass membrane protein</topology>
    </subcellularLocation>
</comment>
<dbReference type="SUPFAM" id="SSF158472">
    <property type="entry name" value="HAMP domain-like"/>
    <property type="match status" value="1"/>
</dbReference>
<dbReference type="Pfam" id="PF00672">
    <property type="entry name" value="HAMP"/>
    <property type="match status" value="1"/>
</dbReference>
<keyword evidence="4" id="KW-0597">Phosphoprotein</keyword>
<dbReference type="PANTHER" id="PTHR45528:SF10">
    <property type="entry name" value="METHYL-ACCEPTING CHEMOTAXIS PROTEIN"/>
    <property type="match status" value="1"/>
</dbReference>
<keyword evidence="7 8" id="KW-0472">Membrane</keyword>
<dbReference type="Proteomes" id="UP000194141">
    <property type="component" value="Unassembled WGS sequence"/>
</dbReference>
<feature type="transmembrane region" description="Helical" evidence="8">
    <location>
        <begin position="12"/>
        <end position="34"/>
    </location>
</feature>
<dbReference type="InterPro" id="IPR003660">
    <property type="entry name" value="HAMP_dom"/>
</dbReference>
<dbReference type="GO" id="GO:0005886">
    <property type="term" value="C:plasma membrane"/>
    <property type="evidence" value="ECO:0007669"/>
    <property type="project" value="TreeGrafter"/>
</dbReference>
<sequence>MFKKSIRTKIVAYTFSIMLIVSVLFSIISLYNLLTLRSFFINSSKNVFEAQANHYLEDEVKSYSKIIEANLTIKEKMCDSTVNFLLKAQDPKQYIPNIYTVMNKDLNIKGVAVLDKNFSVQYAYPADVKFDGAITRLKSHEYKKFSKNSYFVDFYLNKDKNAYFAFLFPFKDDSYILFEIDPIGIFSILQSAQIKPMSDKYLWMTDAKGVLVFDPKVKEHPLITLKDHVDLTNPENGEKLAYLMTNYILKGKTGTSYYTFRGVEKYVGYTSVPQAGWALGLTLPISSLLEGVGKLNQQINSKTILMLGIFSFFSVITILIALFFSMWASNRIVRPILDATNTINAIIMGDVSKRITYESNDELGELVKSVNNLMDALAQTLANLGDIAVNKENEDEQL</sequence>
<dbReference type="CDD" id="cd12912">
    <property type="entry name" value="PDC2_MCP_like"/>
    <property type="match status" value="1"/>
</dbReference>
<protein>
    <recommendedName>
        <fullName evidence="3">histidine kinase</fullName>
        <ecNumber evidence="3">2.7.13.3</ecNumber>
    </recommendedName>
</protein>